<accession>A0A0F6VZG3</accession>
<evidence type="ECO:0000256" key="2">
    <source>
        <dbReference type="ARBA" id="ARBA00022679"/>
    </source>
</evidence>
<sequence>MTLHPIVLVGGRSARFGRDKLREPLEGGWLVDRAITALRDATGRAVTLVGACDPEVAARGDAQLDDAHEGHGPAGGVLTALERLGDVVVLPGDLPRVRAATLVPVIAAAERAPGALVVRARREPLVAVYRRALAPCIAARIAEGRRSLHDVARFDELIEVDAREEELVNANTPEVLEVPAHVWPFEGIDVRLELVPLAARRALDRAGAHLSLEAWRALALDVRRAMVVEGAREIVAIDAVRALLAGVTTRDIDVVPELDASRPPIALRDALGPELDARWPALRALERFALVHGMKSAARRGDPSRLDEVARAVLGER</sequence>
<protein>
    <submittedName>
        <fullName evidence="9">Molybdopterin-guanine dinucleotide biosynthesis protein MobA</fullName>
    </submittedName>
</protein>
<dbReference type="GO" id="GO:0046872">
    <property type="term" value="F:metal ion binding"/>
    <property type="evidence" value="ECO:0007669"/>
    <property type="project" value="UniProtKB-KW"/>
</dbReference>
<dbReference type="OrthoDB" id="9788394at2"/>
<dbReference type="Gene3D" id="3.90.550.10">
    <property type="entry name" value="Spore Coat Polysaccharide Biosynthesis Protein SpsA, Chain A"/>
    <property type="match status" value="1"/>
</dbReference>
<gene>
    <name evidence="9" type="ORF">DB32_000576</name>
</gene>
<evidence type="ECO:0000259" key="8">
    <source>
        <dbReference type="Pfam" id="PF12804"/>
    </source>
</evidence>
<keyword evidence="5" id="KW-0460">Magnesium</keyword>
<dbReference type="SUPFAM" id="SSF53448">
    <property type="entry name" value="Nucleotide-diphospho-sugar transferases"/>
    <property type="match status" value="1"/>
</dbReference>
<evidence type="ECO:0000256" key="4">
    <source>
        <dbReference type="ARBA" id="ARBA00022741"/>
    </source>
</evidence>
<dbReference type="EMBL" id="CP011125">
    <property type="protein sequence ID" value="AKF03427.1"/>
    <property type="molecule type" value="Genomic_DNA"/>
</dbReference>
<dbReference type="AlphaFoldDB" id="A0A0F6VZG3"/>
<dbReference type="Proteomes" id="UP000034883">
    <property type="component" value="Chromosome"/>
</dbReference>
<dbReference type="GO" id="GO:0005525">
    <property type="term" value="F:GTP binding"/>
    <property type="evidence" value="ECO:0007669"/>
    <property type="project" value="UniProtKB-KW"/>
</dbReference>
<name>A0A0F6VZG3_9BACT</name>
<dbReference type="RefSeq" id="WP_053230888.1">
    <property type="nucleotide sequence ID" value="NZ_CP011125.1"/>
</dbReference>
<evidence type="ECO:0000256" key="3">
    <source>
        <dbReference type="ARBA" id="ARBA00022723"/>
    </source>
</evidence>
<evidence type="ECO:0000313" key="10">
    <source>
        <dbReference type="Proteomes" id="UP000034883"/>
    </source>
</evidence>
<keyword evidence="7" id="KW-0501">Molybdenum cofactor biosynthesis</keyword>
<evidence type="ECO:0000256" key="6">
    <source>
        <dbReference type="ARBA" id="ARBA00023134"/>
    </source>
</evidence>
<dbReference type="STRING" id="927083.DB32_000576"/>
<dbReference type="InterPro" id="IPR013482">
    <property type="entry name" value="Molybde_CF_guanTrfase"/>
</dbReference>
<dbReference type="PANTHER" id="PTHR19136">
    <property type="entry name" value="MOLYBDENUM COFACTOR GUANYLYLTRANSFERASE"/>
    <property type="match status" value="1"/>
</dbReference>
<evidence type="ECO:0000256" key="7">
    <source>
        <dbReference type="ARBA" id="ARBA00023150"/>
    </source>
</evidence>
<dbReference type="Pfam" id="PF12804">
    <property type="entry name" value="NTP_transf_3"/>
    <property type="match status" value="1"/>
</dbReference>
<proteinExistence type="predicted"/>
<keyword evidence="2" id="KW-0808">Transferase</keyword>
<dbReference type="PANTHER" id="PTHR19136:SF81">
    <property type="entry name" value="MOLYBDENUM COFACTOR GUANYLYLTRANSFERASE"/>
    <property type="match status" value="1"/>
</dbReference>
<organism evidence="9 10">
    <name type="scientific">Sandaracinus amylolyticus</name>
    <dbReference type="NCBI Taxonomy" id="927083"/>
    <lineage>
        <taxon>Bacteria</taxon>
        <taxon>Pseudomonadati</taxon>
        <taxon>Myxococcota</taxon>
        <taxon>Polyangia</taxon>
        <taxon>Polyangiales</taxon>
        <taxon>Sandaracinaceae</taxon>
        <taxon>Sandaracinus</taxon>
    </lineage>
</organism>
<feature type="domain" description="MobA-like NTP transferase" evidence="8">
    <location>
        <begin position="6"/>
        <end position="148"/>
    </location>
</feature>
<keyword evidence="4" id="KW-0547">Nucleotide-binding</keyword>
<evidence type="ECO:0000256" key="5">
    <source>
        <dbReference type="ARBA" id="ARBA00022842"/>
    </source>
</evidence>
<keyword evidence="6" id="KW-0342">GTP-binding</keyword>
<dbReference type="GO" id="GO:0016779">
    <property type="term" value="F:nucleotidyltransferase activity"/>
    <property type="evidence" value="ECO:0007669"/>
    <property type="project" value="TreeGrafter"/>
</dbReference>
<dbReference type="GO" id="GO:0006777">
    <property type="term" value="P:Mo-molybdopterin cofactor biosynthetic process"/>
    <property type="evidence" value="ECO:0007669"/>
    <property type="project" value="UniProtKB-KW"/>
</dbReference>
<keyword evidence="1" id="KW-0963">Cytoplasm</keyword>
<dbReference type="InterPro" id="IPR029044">
    <property type="entry name" value="Nucleotide-diphossugar_trans"/>
</dbReference>
<keyword evidence="10" id="KW-1185">Reference proteome</keyword>
<evidence type="ECO:0000313" key="9">
    <source>
        <dbReference type="EMBL" id="AKF03427.1"/>
    </source>
</evidence>
<dbReference type="CDD" id="cd02503">
    <property type="entry name" value="MobA"/>
    <property type="match status" value="1"/>
</dbReference>
<keyword evidence="3" id="KW-0479">Metal-binding</keyword>
<reference evidence="9 10" key="1">
    <citation type="submission" date="2015-03" db="EMBL/GenBank/DDBJ databases">
        <title>Genome assembly of Sandaracinus amylolyticus DSM 53668.</title>
        <authorList>
            <person name="Sharma G."/>
            <person name="Subramanian S."/>
        </authorList>
    </citation>
    <scope>NUCLEOTIDE SEQUENCE [LARGE SCALE GENOMIC DNA]</scope>
    <source>
        <strain evidence="9 10">DSM 53668</strain>
    </source>
</reference>
<dbReference type="InterPro" id="IPR025877">
    <property type="entry name" value="MobA-like_NTP_Trfase"/>
</dbReference>
<evidence type="ECO:0000256" key="1">
    <source>
        <dbReference type="ARBA" id="ARBA00022490"/>
    </source>
</evidence>
<dbReference type="KEGG" id="samy:DB32_000576"/>